<dbReference type="SUPFAM" id="SSF48452">
    <property type="entry name" value="TPR-like"/>
    <property type="match status" value="1"/>
</dbReference>
<feature type="domain" description="J" evidence="7">
    <location>
        <begin position="351"/>
        <end position="417"/>
    </location>
</feature>
<dbReference type="InterPro" id="IPR036869">
    <property type="entry name" value="J_dom_sf"/>
</dbReference>
<feature type="repeat" description="TPR" evidence="6">
    <location>
        <begin position="200"/>
        <end position="233"/>
    </location>
</feature>
<dbReference type="Pfam" id="PF13432">
    <property type="entry name" value="TPR_16"/>
    <property type="match status" value="1"/>
</dbReference>
<dbReference type="Gene3D" id="1.10.287.110">
    <property type="entry name" value="DnaJ domain"/>
    <property type="match status" value="1"/>
</dbReference>
<dbReference type="PRINTS" id="PR00625">
    <property type="entry name" value="JDOMAIN"/>
</dbReference>
<dbReference type="Pfam" id="PF13181">
    <property type="entry name" value="TPR_8"/>
    <property type="match status" value="1"/>
</dbReference>
<dbReference type="FunFam" id="1.25.40.10:FF:000258">
    <property type="entry name" value="DnaJ domain containing protein"/>
    <property type="match status" value="1"/>
</dbReference>
<dbReference type="Gene3D" id="1.25.40.10">
    <property type="entry name" value="Tetratricopeptide repeat domain"/>
    <property type="match status" value="1"/>
</dbReference>
<evidence type="ECO:0000256" key="5">
    <source>
        <dbReference type="ARBA" id="ARBA00022824"/>
    </source>
</evidence>
<dbReference type="PROSITE" id="PS50076">
    <property type="entry name" value="DNAJ_2"/>
    <property type="match status" value="1"/>
</dbReference>
<accession>A0A9J5XAS8</accession>
<dbReference type="EMBL" id="JACXVP010000009">
    <property type="protein sequence ID" value="KAG5584382.1"/>
    <property type="molecule type" value="Genomic_DNA"/>
</dbReference>
<evidence type="ECO:0000313" key="8">
    <source>
        <dbReference type="EMBL" id="KAG5584382.1"/>
    </source>
</evidence>
<name>A0A9J5XAS8_SOLCO</name>
<dbReference type="Pfam" id="PF14559">
    <property type="entry name" value="TPR_19"/>
    <property type="match status" value="1"/>
</dbReference>
<keyword evidence="2" id="KW-0732">Signal</keyword>
<comment type="caution">
    <text evidence="8">The sequence shown here is derived from an EMBL/GenBank/DDBJ whole genome shotgun (WGS) entry which is preliminary data.</text>
</comment>
<evidence type="ECO:0000256" key="6">
    <source>
        <dbReference type="PROSITE-ProRule" id="PRU00339"/>
    </source>
</evidence>
<dbReference type="PROSITE" id="PS51257">
    <property type="entry name" value="PROKAR_LIPOPROTEIN"/>
    <property type="match status" value="1"/>
</dbReference>
<evidence type="ECO:0000259" key="7">
    <source>
        <dbReference type="PROSITE" id="PS50076"/>
    </source>
</evidence>
<keyword evidence="9" id="KW-1185">Reference proteome</keyword>
<dbReference type="InterPro" id="IPR011990">
    <property type="entry name" value="TPR-like_helical_dom_sf"/>
</dbReference>
<dbReference type="SMART" id="SM00028">
    <property type="entry name" value="TPR"/>
    <property type="match status" value="6"/>
</dbReference>
<dbReference type="SMART" id="SM00271">
    <property type="entry name" value="DnaJ"/>
    <property type="match status" value="1"/>
</dbReference>
<dbReference type="InterPro" id="IPR019734">
    <property type="entry name" value="TPR_rpt"/>
</dbReference>
<evidence type="ECO:0000256" key="1">
    <source>
        <dbReference type="ARBA" id="ARBA00004319"/>
    </source>
</evidence>
<dbReference type="OrthoDB" id="10250354at2759"/>
<organism evidence="8 9">
    <name type="scientific">Solanum commersonii</name>
    <name type="common">Commerson's wild potato</name>
    <name type="synonym">Commerson's nightshade</name>
    <dbReference type="NCBI Taxonomy" id="4109"/>
    <lineage>
        <taxon>Eukaryota</taxon>
        <taxon>Viridiplantae</taxon>
        <taxon>Streptophyta</taxon>
        <taxon>Embryophyta</taxon>
        <taxon>Tracheophyta</taxon>
        <taxon>Spermatophyta</taxon>
        <taxon>Magnoliopsida</taxon>
        <taxon>eudicotyledons</taxon>
        <taxon>Gunneridae</taxon>
        <taxon>Pentapetalae</taxon>
        <taxon>asterids</taxon>
        <taxon>lamiids</taxon>
        <taxon>Solanales</taxon>
        <taxon>Solanaceae</taxon>
        <taxon>Solanoideae</taxon>
        <taxon>Solaneae</taxon>
        <taxon>Solanum</taxon>
    </lineage>
</organism>
<dbReference type="Proteomes" id="UP000824120">
    <property type="component" value="Chromosome 9"/>
</dbReference>
<dbReference type="FunFam" id="1.10.287.110:FF:000055">
    <property type="entry name" value="DnaJ subfamily C member 7"/>
    <property type="match status" value="1"/>
</dbReference>
<sequence>MMVPLMKLWSFDLVAWRGFLFSALILNFIFACQLFFLQPLVSALDTKPGDAAALFERVTQNVKVKKYSEALNDLNSAIEADPALSEAYWHRASLLRQLCRYEESEKSYKKFLEMKTRDSAAEKELSQMHQAKSALDSAINLLDTGDIKKALEYIDKVVLVFSPACSKAKLLKVKLLLADKDYSGVISEAGFILKEDEDNLEALLLRGRAYYYLADHDVALRHYQKGLRSDPEHGELKKAYFGLKNLLKKTKSADDNVSKGKFRLAVEEYKAALALDPNHFAHNVNLHLGLCKVLVKLGRGKDAISSCSEALEHDGELIDALVQRGEAKLLTEDWEGAVADLKEAAEKSPQDWYKILGVSKTSSVSEIKKAYKKLALQWHPDKNVDNREEAEDKFREIAAAYEVLGDEEKRTRYDQGEDIEDMGSGMGGGGFNPFGGGFGGGQQYTFHFEGGFPGGGMDEEDEVGGNWKVFGGGAVCLESEWRARWIYAEVGEFDPCCGNERRASCAYRPGSEFSGDDRRLGIGKGIVCHKAQAKAKPYG</sequence>
<dbReference type="InterPro" id="IPR001623">
    <property type="entry name" value="DnaJ_domain"/>
</dbReference>
<keyword evidence="3" id="KW-0677">Repeat</keyword>
<evidence type="ECO:0000256" key="3">
    <source>
        <dbReference type="ARBA" id="ARBA00022737"/>
    </source>
</evidence>
<evidence type="ECO:0000313" key="9">
    <source>
        <dbReference type="Proteomes" id="UP000824120"/>
    </source>
</evidence>
<dbReference type="Pfam" id="PF00226">
    <property type="entry name" value="DnaJ"/>
    <property type="match status" value="1"/>
</dbReference>
<dbReference type="PROSITE" id="PS00636">
    <property type="entry name" value="DNAJ_1"/>
    <property type="match status" value="1"/>
</dbReference>
<comment type="subcellular location">
    <subcellularLocation>
        <location evidence="1">Endoplasmic reticulum lumen</location>
    </subcellularLocation>
</comment>
<proteinExistence type="predicted"/>
<dbReference type="PANTHER" id="PTHR45188">
    <property type="entry name" value="DNAJ PROTEIN P58IPK HOMOLOG"/>
    <property type="match status" value="1"/>
</dbReference>
<protein>
    <recommendedName>
        <fullName evidence="7">J domain-containing protein</fullName>
    </recommendedName>
</protein>
<dbReference type="SUPFAM" id="SSF46565">
    <property type="entry name" value="Chaperone J-domain"/>
    <property type="match status" value="1"/>
</dbReference>
<dbReference type="CDD" id="cd06257">
    <property type="entry name" value="DnaJ"/>
    <property type="match status" value="1"/>
</dbReference>
<reference evidence="8 9" key="1">
    <citation type="submission" date="2020-09" db="EMBL/GenBank/DDBJ databases">
        <title>De no assembly of potato wild relative species, Solanum commersonii.</title>
        <authorList>
            <person name="Cho K."/>
        </authorList>
    </citation>
    <scope>NUCLEOTIDE SEQUENCE [LARGE SCALE GENOMIC DNA]</scope>
    <source>
        <strain evidence="8">LZ3.2</strain>
        <tissue evidence="8">Leaf</tissue>
    </source>
</reference>
<dbReference type="PROSITE" id="PS50005">
    <property type="entry name" value="TPR"/>
    <property type="match status" value="1"/>
</dbReference>
<gene>
    <name evidence="8" type="ORF">H5410_044816</name>
</gene>
<dbReference type="PANTHER" id="PTHR45188:SF2">
    <property type="entry name" value="DNAJ HOMOLOG SUBFAMILY C MEMBER 7"/>
    <property type="match status" value="1"/>
</dbReference>
<evidence type="ECO:0000256" key="2">
    <source>
        <dbReference type="ARBA" id="ARBA00022729"/>
    </source>
</evidence>
<dbReference type="InterPro" id="IPR018253">
    <property type="entry name" value="DnaJ_domain_CS"/>
</dbReference>
<keyword evidence="5" id="KW-0256">Endoplasmic reticulum</keyword>
<dbReference type="AlphaFoldDB" id="A0A9J5XAS8"/>
<keyword evidence="4 6" id="KW-0802">TPR repeat</keyword>
<evidence type="ECO:0000256" key="4">
    <source>
        <dbReference type="ARBA" id="ARBA00022803"/>
    </source>
</evidence>
<dbReference type="GO" id="GO:0005788">
    <property type="term" value="C:endoplasmic reticulum lumen"/>
    <property type="evidence" value="ECO:0007669"/>
    <property type="project" value="UniProtKB-SubCell"/>
</dbReference>